<dbReference type="InterPro" id="IPR051309">
    <property type="entry name" value="ABCF_ATPase"/>
</dbReference>
<dbReference type="AlphaFoldDB" id="A0A7W8G6K7"/>
<evidence type="ECO:0000256" key="3">
    <source>
        <dbReference type="SAM" id="MobiDB-lite"/>
    </source>
</evidence>
<feature type="domain" description="ABC transporter" evidence="4">
    <location>
        <begin position="4"/>
        <end position="258"/>
    </location>
</feature>
<organism evidence="5 6">
    <name type="scientific">Treponema ruminis</name>
    <dbReference type="NCBI Taxonomy" id="744515"/>
    <lineage>
        <taxon>Bacteria</taxon>
        <taxon>Pseudomonadati</taxon>
        <taxon>Spirochaetota</taxon>
        <taxon>Spirochaetia</taxon>
        <taxon>Spirochaetales</taxon>
        <taxon>Treponemataceae</taxon>
        <taxon>Treponema</taxon>
    </lineage>
</organism>
<dbReference type="InterPro" id="IPR037118">
    <property type="entry name" value="Val-tRNA_synth_C_sf"/>
</dbReference>
<dbReference type="Pfam" id="PF12848">
    <property type="entry name" value="ABC_tran_Xtn"/>
    <property type="match status" value="1"/>
</dbReference>
<keyword evidence="2 5" id="KW-0067">ATP-binding</keyword>
<reference evidence="5 6" key="1">
    <citation type="submission" date="2020-08" db="EMBL/GenBank/DDBJ databases">
        <title>Genomic Encyclopedia of Type Strains, Phase IV (KMG-IV): sequencing the most valuable type-strain genomes for metagenomic binning, comparative biology and taxonomic classification.</title>
        <authorList>
            <person name="Goeker M."/>
        </authorList>
    </citation>
    <scope>NUCLEOTIDE SEQUENCE [LARGE SCALE GENOMIC DNA]</scope>
    <source>
        <strain evidence="5 6">DSM 103462</strain>
    </source>
</reference>
<accession>A0A7W8G6K7</accession>
<gene>
    <name evidence="5" type="ORF">HNP76_000096</name>
</gene>
<dbReference type="Proteomes" id="UP000518887">
    <property type="component" value="Unassembled WGS sequence"/>
</dbReference>
<dbReference type="GO" id="GO:0003677">
    <property type="term" value="F:DNA binding"/>
    <property type="evidence" value="ECO:0007669"/>
    <property type="project" value="InterPro"/>
</dbReference>
<dbReference type="SMART" id="SM00382">
    <property type="entry name" value="AAA"/>
    <property type="match status" value="2"/>
</dbReference>
<dbReference type="GO" id="GO:0005524">
    <property type="term" value="F:ATP binding"/>
    <property type="evidence" value="ECO:0007669"/>
    <property type="project" value="UniProtKB-KW"/>
</dbReference>
<keyword evidence="6" id="KW-1185">Reference proteome</keyword>
<dbReference type="Gene3D" id="1.10.287.380">
    <property type="entry name" value="Valyl-tRNA synthetase, C-terminal domain"/>
    <property type="match status" value="1"/>
</dbReference>
<dbReference type="CDD" id="cd03221">
    <property type="entry name" value="ABCF_EF-3"/>
    <property type="match status" value="2"/>
</dbReference>
<dbReference type="Pfam" id="PF00005">
    <property type="entry name" value="ABC_tran"/>
    <property type="match status" value="2"/>
</dbReference>
<evidence type="ECO:0000313" key="6">
    <source>
        <dbReference type="Proteomes" id="UP000518887"/>
    </source>
</evidence>
<feature type="compositionally biased region" description="Basic and acidic residues" evidence="3">
    <location>
        <begin position="572"/>
        <end position="602"/>
    </location>
</feature>
<dbReference type="InterPro" id="IPR003439">
    <property type="entry name" value="ABC_transporter-like_ATP-bd"/>
</dbReference>
<evidence type="ECO:0000259" key="4">
    <source>
        <dbReference type="PROSITE" id="PS50893"/>
    </source>
</evidence>
<dbReference type="GO" id="GO:0016887">
    <property type="term" value="F:ATP hydrolysis activity"/>
    <property type="evidence" value="ECO:0007669"/>
    <property type="project" value="InterPro"/>
</dbReference>
<dbReference type="Pfam" id="PF16326">
    <property type="entry name" value="ABC_tran_CTD"/>
    <property type="match status" value="1"/>
</dbReference>
<proteinExistence type="predicted"/>
<dbReference type="PANTHER" id="PTHR42855:SF2">
    <property type="entry name" value="DRUG RESISTANCE ABC TRANSPORTER,ATP-BINDING PROTEIN"/>
    <property type="match status" value="1"/>
</dbReference>
<dbReference type="InterPro" id="IPR027417">
    <property type="entry name" value="P-loop_NTPase"/>
</dbReference>
<dbReference type="InterPro" id="IPR032781">
    <property type="entry name" value="ABC_tran_Xtn"/>
</dbReference>
<comment type="caution">
    <text evidence="5">The sequence shown here is derived from an EMBL/GenBank/DDBJ whole genome shotgun (WGS) entry which is preliminary data.</text>
</comment>
<evidence type="ECO:0000256" key="1">
    <source>
        <dbReference type="ARBA" id="ARBA00022741"/>
    </source>
</evidence>
<name>A0A7W8G6K7_9SPIR</name>
<dbReference type="RefSeq" id="WP_184656365.1">
    <property type="nucleotide sequence ID" value="NZ_JACHFQ010000001.1"/>
</dbReference>
<dbReference type="EMBL" id="JACHFQ010000001">
    <property type="protein sequence ID" value="MBB5224756.1"/>
    <property type="molecule type" value="Genomic_DNA"/>
</dbReference>
<dbReference type="InterPro" id="IPR017871">
    <property type="entry name" value="ABC_transporter-like_CS"/>
</dbReference>
<feature type="domain" description="ABC transporter" evidence="4">
    <location>
        <begin position="327"/>
        <end position="542"/>
    </location>
</feature>
<sequence length="665" mass="74474">MAFVQFSKVSLAFGDRDILKDVSVNLAAGSKAALTGANGTGKSTLIKVMAGLVAPDDGTRAVSKDARIAYLPQSGLTHHGRTLREEADKAFDFGYKLQEELDKIGDDLKAGVGNQKVLLERHDQILTEMENSGFNRREVTAEQILIGLGFSHDDLDRNCEEFSGGWQMRIALAKSLMVNPDILLLDEPTNYLDIEAREWLEKFLNNYSGGFLLVSHDRYFLDHTINEVYELFNGDLHRYPGNFTHYEKVREVELETLIKEYEKQQEEIRHLQEFIDRFGYKASKAAQAQERQKMLDKILEHEIVIPESLKKIHFKFPAAPHSGRLVATLEGVTKSYDGEHKVLNNLDLLLENGDRLVVAGHNGAGKSTLLRILAGVDPDFEGSVKLGAGVSIGYFSQDNAESLKGSESILECVERDAPLELIPRLRDMLGAFLFRGDDVFKSIDVLSGGEKSRVALLKLLLKPVNLLILDEPTNHLDMHSKDVLLEALKDFGGTVIFVSHDRGFIEELSTRVLELKPGLFRTFPGDYRYYMERLEREANGEEISKEGESLPPGSHSVAHTPPSPSDSVPKTPVDESKSSARLSYEEKKKLEAERRKAEKRVSQIEEEIARVEEEKSIEENKMANPEVYSNGEKAKAVQAKISELSSKLDELNAAWEEAAMALEEF</sequence>
<dbReference type="NCBIfam" id="NF000355">
    <property type="entry name" value="ribo_prot_ABC_F"/>
    <property type="match status" value="1"/>
</dbReference>
<dbReference type="InterPro" id="IPR003593">
    <property type="entry name" value="AAA+_ATPase"/>
</dbReference>
<evidence type="ECO:0000313" key="5">
    <source>
        <dbReference type="EMBL" id="MBB5224756.1"/>
    </source>
</evidence>
<evidence type="ECO:0000256" key="2">
    <source>
        <dbReference type="ARBA" id="ARBA00022840"/>
    </source>
</evidence>
<dbReference type="InterPro" id="IPR032524">
    <property type="entry name" value="ABC_tran_C"/>
</dbReference>
<dbReference type="SUPFAM" id="SSF52540">
    <property type="entry name" value="P-loop containing nucleoside triphosphate hydrolases"/>
    <property type="match status" value="2"/>
</dbReference>
<dbReference type="PANTHER" id="PTHR42855">
    <property type="entry name" value="ABC TRANSPORTER ATP-BINDING SUBUNIT"/>
    <property type="match status" value="1"/>
</dbReference>
<dbReference type="PROSITE" id="PS00211">
    <property type="entry name" value="ABC_TRANSPORTER_1"/>
    <property type="match status" value="2"/>
</dbReference>
<dbReference type="FunFam" id="3.40.50.300:FF:000011">
    <property type="entry name" value="Putative ABC transporter ATP-binding component"/>
    <property type="match status" value="1"/>
</dbReference>
<feature type="region of interest" description="Disordered" evidence="3">
    <location>
        <begin position="540"/>
        <end position="602"/>
    </location>
</feature>
<keyword evidence="1" id="KW-0547">Nucleotide-binding</keyword>
<dbReference type="PROSITE" id="PS50893">
    <property type="entry name" value="ABC_TRANSPORTER_2"/>
    <property type="match status" value="2"/>
</dbReference>
<dbReference type="Gene3D" id="3.40.50.300">
    <property type="entry name" value="P-loop containing nucleotide triphosphate hydrolases"/>
    <property type="match status" value="2"/>
</dbReference>
<protein>
    <submittedName>
        <fullName evidence="5">ATP-binding cassette subfamily F protein 3</fullName>
    </submittedName>
</protein>